<accession>A0A4C1Z2W8</accession>
<feature type="region of interest" description="Disordered" evidence="1">
    <location>
        <begin position="184"/>
        <end position="217"/>
    </location>
</feature>
<feature type="compositionally biased region" description="Low complexity" evidence="1">
    <location>
        <begin position="37"/>
        <end position="51"/>
    </location>
</feature>
<feature type="region of interest" description="Disordered" evidence="1">
    <location>
        <begin position="1"/>
        <end position="160"/>
    </location>
</feature>
<dbReference type="EMBL" id="BGZK01001535">
    <property type="protein sequence ID" value="GBP81880.1"/>
    <property type="molecule type" value="Genomic_DNA"/>
</dbReference>
<gene>
    <name evidence="2" type="ORF">EVAR_55080_1</name>
</gene>
<comment type="caution">
    <text evidence="2">The sequence shown here is derived from an EMBL/GenBank/DDBJ whole genome shotgun (WGS) entry which is preliminary data.</text>
</comment>
<evidence type="ECO:0000313" key="2">
    <source>
        <dbReference type="EMBL" id="GBP81880.1"/>
    </source>
</evidence>
<feature type="compositionally biased region" description="Basic residues" evidence="1">
    <location>
        <begin position="102"/>
        <end position="114"/>
    </location>
</feature>
<name>A0A4C1Z2W8_EUMVA</name>
<feature type="compositionally biased region" description="Basic residues" evidence="1">
    <location>
        <begin position="126"/>
        <end position="137"/>
    </location>
</feature>
<proteinExistence type="predicted"/>
<dbReference type="Proteomes" id="UP000299102">
    <property type="component" value="Unassembled WGS sequence"/>
</dbReference>
<keyword evidence="3" id="KW-1185">Reference proteome</keyword>
<feature type="compositionally biased region" description="Basic residues" evidence="1">
    <location>
        <begin position="202"/>
        <end position="217"/>
    </location>
</feature>
<sequence>MNDVIDYDMPSTSKNYPGTSKKREWCESCNRYHSQHSSSAASADSASARSAVLDISQGERNEQRGRLDGFKGPERVSSVEAEGRSEARITKKAVERSDKNRRPARVKKRPHSAVRQRVLLGASKGASKKFVKLKKGHHDSAASTHAGRRPPGEGGRSPVCRYLQKGKSYLILSNSHRILQQVFEKQKKRRSSRMSTYNRIQPAKKKKTKTPRRTKKSAILRESKSLQTSLCRCPPASAQLRSPLPRHPTPPTLYSESLAVRAVPCREGPVGRGLRGRSATDAHRTSSRSAWFYSIQLKYTSVKLPVTIPESERRTHSLIILRTRVWSLVVSNTDAYETSQRPRCDKPWCVSMLWSHSLKNGII</sequence>
<dbReference type="AlphaFoldDB" id="A0A4C1Z2W8"/>
<protein>
    <submittedName>
        <fullName evidence="2">Uncharacterized protein</fullName>
    </submittedName>
</protein>
<organism evidence="2 3">
    <name type="scientific">Eumeta variegata</name>
    <name type="common">Bagworm moth</name>
    <name type="synonym">Eumeta japonica</name>
    <dbReference type="NCBI Taxonomy" id="151549"/>
    <lineage>
        <taxon>Eukaryota</taxon>
        <taxon>Metazoa</taxon>
        <taxon>Ecdysozoa</taxon>
        <taxon>Arthropoda</taxon>
        <taxon>Hexapoda</taxon>
        <taxon>Insecta</taxon>
        <taxon>Pterygota</taxon>
        <taxon>Neoptera</taxon>
        <taxon>Endopterygota</taxon>
        <taxon>Lepidoptera</taxon>
        <taxon>Glossata</taxon>
        <taxon>Ditrysia</taxon>
        <taxon>Tineoidea</taxon>
        <taxon>Psychidae</taxon>
        <taxon>Oiketicinae</taxon>
        <taxon>Eumeta</taxon>
    </lineage>
</organism>
<evidence type="ECO:0000313" key="3">
    <source>
        <dbReference type="Proteomes" id="UP000299102"/>
    </source>
</evidence>
<feature type="compositionally biased region" description="Basic and acidic residues" evidence="1">
    <location>
        <begin position="81"/>
        <end position="101"/>
    </location>
</feature>
<feature type="compositionally biased region" description="Basic and acidic residues" evidence="1">
    <location>
        <begin position="57"/>
        <end position="74"/>
    </location>
</feature>
<reference evidence="2 3" key="1">
    <citation type="journal article" date="2019" name="Commun. Biol.">
        <title>The bagworm genome reveals a unique fibroin gene that provides high tensile strength.</title>
        <authorList>
            <person name="Kono N."/>
            <person name="Nakamura H."/>
            <person name="Ohtoshi R."/>
            <person name="Tomita M."/>
            <person name="Numata K."/>
            <person name="Arakawa K."/>
        </authorList>
    </citation>
    <scope>NUCLEOTIDE SEQUENCE [LARGE SCALE GENOMIC DNA]</scope>
</reference>
<evidence type="ECO:0000256" key="1">
    <source>
        <dbReference type="SAM" id="MobiDB-lite"/>
    </source>
</evidence>